<evidence type="ECO:0000256" key="1">
    <source>
        <dbReference type="ARBA" id="ARBA00004141"/>
    </source>
</evidence>
<evidence type="ECO:0000256" key="6">
    <source>
        <dbReference type="SAM" id="MobiDB-lite"/>
    </source>
</evidence>
<dbReference type="InterPro" id="IPR020846">
    <property type="entry name" value="MFS_dom"/>
</dbReference>
<dbReference type="GO" id="GO:0016020">
    <property type="term" value="C:membrane"/>
    <property type="evidence" value="ECO:0007669"/>
    <property type="project" value="UniProtKB-SubCell"/>
</dbReference>
<dbReference type="FunFam" id="1.20.1250.20:FF:000057">
    <property type="entry name" value="MFS general substrate transporter"/>
    <property type="match status" value="1"/>
</dbReference>
<sequence length="496" mass="55008">MSEKSPPSHASVDGEKRDVLQIVPGSDESVNRGDSEPSDRILSTKIDFRILPILGLLYLICFLDRTNIANARIAGLEEGLNMPSTGYNTCLWIFYIPFVVFEVPSNMVMSWRRVRPNLWLGSLTFALGVLAMCQGLTRSYGGLLAIRFLMGIVETALPAGCAFLIASYYRKKELSLRFAIYYSFGQAGACFSGLLAYAIMDMEGIGGYEGWRWIFILEGLLTIVFSIPVLLLVPNFPDRAKWLKPAEQAALVARLEADKGEAKKELSFSDWKQVAMDYRIWLLTTLFFCADMSAGSLSSFNPTILSQLGWTAKRAQVMTIPVWIIGIVGGIIAALGVGKYNNRTAYILPSILFSILGWVLNYLQIDPPAVRYFAQFCISLGTFVQMPLYSGLLMANIRGKAAVSFGSAVQFGIGNCANFVASNVFINTQKPRYPVGFGTGLGITCFSFPLMLVLVGLFWRHNREYDRKVAAAIAAARDGGQVETTWDDQVYYRYVM</sequence>
<evidence type="ECO:0000256" key="7">
    <source>
        <dbReference type="SAM" id="Phobius"/>
    </source>
</evidence>
<reference evidence="9 10" key="1">
    <citation type="submission" date="2017-10" db="EMBL/GenBank/DDBJ databases">
        <title>Comparative genomics in systemic dimorphic fungi from Ajellomycetaceae.</title>
        <authorList>
            <person name="Munoz J.F."/>
            <person name="Mcewen J.G."/>
            <person name="Clay O.K."/>
            <person name="Cuomo C.A."/>
        </authorList>
    </citation>
    <scope>NUCLEOTIDE SEQUENCE [LARGE SCALE GENOMIC DNA]</scope>
    <source>
        <strain evidence="9 10">UAMH5409</strain>
    </source>
</reference>
<keyword evidence="5 7" id="KW-0472">Membrane</keyword>
<proteinExistence type="predicted"/>
<dbReference type="InterPro" id="IPR036259">
    <property type="entry name" value="MFS_trans_sf"/>
</dbReference>
<keyword evidence="4 7" id="KW-1133">Transmembrane helix</keyword>
<organism evidence="9 10">
    <name type="scientific">Helicocarpus griseus UAMH5409</name>
    <dbReference type="NCBI Taxonomy" id="1447875"/>
    <lineage>
        <taxon>Eukaryota</taxon>
        <taxon>Fungi</taxon>
        <taxon>Dikarya</taxon>
        <taxon>Ascomycota</taxon>
        <taxon>Pezizomycotina</taxon>
        <taxon>Eurotiomycetes</taxon>
        <taxon>Eurotiomycetidae</taxon>
        <taxon>Onygenales</taxon>
        <taxon>Ajellomycetaceae</taxon>
        <taxon>Helicocarpus</taxon>
    </lineage>
</organism>
<keyword evidence="2" id="KW-0813">Transport</keyword>
<accession>A0A2B7WRN7</accession>
<feature type="transmembrane region" description="Helical" evidence="7">
    <location>
        <begin position="320"/>
        <end position="338"/>
    </location>
</feature>
<dbReference type="PANTHER" id="PTHR43791:SF54">
    <property type="entry name" value="MAJOR FACILITATOR SUPERFAMILY (MFS) PROFILE DOMAIN-CONTAINING PROTEIN-RELATED"/>
    <property type="match status" value="1"/>
</dbReference>
<feature type="transmembrane region" description="Helical" evidence="7">
    <location>
        <begin position="369"/>
        <end position="389"/>
    </location>
</feature>
<feature type="region of interest" description="Disordered" evidence="6">
    <location>
        <begin position="1"/>
        <end position="37"/>
    </location>
</feature>
<comment type="subcellular location">
    <subcellularLocation>
        <location evidence="1">Membrane</location>
        <topology evidence="1">Multi-pass membrane protein</topology>
    </subcellularLocation>
</comment>
<feature type="transmembrane region" description="Helical" evidence="7">
    <location>
        <begin position="211"/>
        <end position="233"/>
    </location>
</feature>
<feature type="transmembrane region" description="Helical" evidence="7">
    <location>
        <begin position="178"/>
        <end position="199"/>
    </location>
</feature>
<dbReference type="Proteomes" id="UP000223968">
    <property type="component" value="Unassembled WGS sequence"/>
</dbReference>
<dbReference type="AlphaFoldDB" id="A0A2B7WRN7"/>
<dbReference type="SUPFAM" id="SSF103473">
    <property type="entry name" value="MFS general substrate transporter"/>
    <property type="match status" value="1"/>
</dbReference>
<feature type="transmembrane region" description="Helical" evidence="7">
    <location>
        <begin position="280"/>
        <end position="300"/>
    </location>
</feature>
<dbReference type="Pfam" id="PF07690">
    <property type="entry name" value="MFS_1"/>
    <property type="match status" value="1"/>
</dbReference>
<dbReference type="Gene3D" id="1.20.1250.20">
    <property type="entry name" value="MFS general substrate transporter like domains"/>
    <property type="match status" value="1"/>
</dbReference>
<evidence type="ECO:0000256" key="2">
    <source>
        <dbReference type="ARBA" id="ARBA00022448"/>
    </source>
</evidence>
<dbReference type="STRING" id="1447875.A0A2B7WRN7"/>
<dbReference type="EMBL" id="PDNB01000210">
    <property type="protein sequence ID" value="PGG99238.1"/>
    <property type="molecule type" value="Genomic_DNA"/>
</dbReference>
<feature type="transmembrane region" description="Helical" evidence="7">
    <location>
        <begin position="345"/>
        <end position="363"/>
    </location>
</feature>
<feature type="transmembrane region" description="Helical" evidence="7">
    <location>
        <begin position="48"/>
        <end position="66"/>
    </location>
</feature>
<dbReference type="InterPro" id="IPR011701">
    <property type="entry name" value="MFS"/>
</dbReference>
<evidence type="ECO:0000256" key="3">
    <source>
        <dbReference type="ARBA" id="ARBA00022692"/>
    </source>
</evidence>
<protein>
    <recommendedName>
        <fullName evidence="8">Major facilitator superfamily (MFS) profile domain-containing protein</fullName>
    </recommendedName>
</protein>
<dbReference type="PROSITE" id="PS50850">
    <property type="entry name" value="MFS"/>
    <property type="match status" value="1"/>
</dbReference>
<comment type="caution">
    <text evidence="9">The sequence shown here is derived from an EMBL/GenBank/DDBJ whole genome shotgun (WGS) entry which is preliminary data.</text>
</comment>
<evidence type="ECO:0000313" key="10">
    <source>
        <dbReference type="Proteomes" id="UP000223968"/>
    </source>
</evidence>
<gene>
    <name evidence="9" type="ORF">AJ79_08630</name>
</gene>
<evidence type="ECO:0000256" key="4">
    <source>
        <dbReference type="ARBA" id="ARBA00022989"/>
    </source>
</evidence>
<feature type="transmembrane region" description="Helical" evidence="7">
    <location>
        <begin position="117"/>
        <end position="137"/>
    </location>
</feature>
<keyword evidence="10" id="KW-1185">Reference proteome</keyword>
<evidence type="ECO:0000313" key="9">
    <source>
        <dbReference type="EMBL" id="PGG99238.1"/>
    </source>
</evidence>
<feature type="transmembrane region" description="Helical" evidence="7">
    <location>
        <begin position="433"/>
        <end position="459"/>
    </location>
</feature>
<evidence type="ECO:0000256" key="5">
    <source>
        <dbReference type="ARBA" id="ARBA00023136"/>
    </source>
</evidence>
<keyword evidence="3 7" id="KW-0812">Transmembrane</keyword>
<evidence type="ECO:0000259" key="8">
    <source>
        <dbReference type="PROSITE" id="PS50850"/>
    </source>
</evidence>
<feature type="domain" description="Major facilitator superfamily (MFS) profile" evidence="8">
    <location>
        <begin position="50"/>
        <end position="496"/>
    </location>
</feature>
<feature type="transmembrane region" description="Helical" evidence="7">
    <location>
        <begin position="401"/>
        <end position="421"/>
    </location>
</feature>
<name>A0A2B7WRN7_9EURO</name>
<dbReference type="GO" id="GO:0022857">
    <property type="term" value="F:transmembrane transporter activity"/>
    <property type="evidence" value="ECO:0007669"/>
    <property type="project" value="InterPro"/>
</dbReference>
<dbReference type="OrthoDB" id="310895at2759"/>
<dbReference type="PANTHER" id="PTHR43791">
    <property type="entry name" value="PERMEASE-RELATED"/>
    <property type="match status" value="1"/>
</dbReference>
<feature type="transmembrane region" description="Helical" evidence="7">
    <location>
        <begin position="143"/>
        <end position="166"/>
    </location>
</feature>